<evidence type="ECO:0000259" key="9">
    <source>
        <dbReference type="Pfam" id="PF12704"/>
    </source>
</evidence>
<keyword evidence="3 7" id="KW-0812">Transmembrane</keyword>
<keyword evidence="2" id="KW-1003">Cell membrane</keyword>
<organism evidence="10 11">
    <name type="scientific">Mesonia phycicola</name>
    <dbReference type="NCBI Taxonomy" id="579105"/>
    <lineage>
        <taxon>Bacteria</taxon>
        <taxon>Pseudomonadati</taxon>
        <taxon>Bacteroidota</taxon>
        <taxon>Flavobacteriia</taxon>
        <taxon>Flavobacteriales</taxon>
        <taxon>Flavobacteriaceae</taxon>
        <taxon>Mesonia</taxon>
    </lineage>
</organism>
<comment type="subcellular location">
    <subcellularLocation>
        <location evidence="1">Cell membrane</location>
        <topology evidence="1">Multi-pass membrane protein</topology>
    </subcellularLocation>
</comment>
<evidence type="ECO:0000256" key="3">
    <source>
        <dbReference type="ARBA" id="ARBA00022692"/>
    </source>
</evidence>
<feature type="domain" description="ABC3 transporter permease C-terminal" evidence="8">
    <location>
        <begin position="285"/>
        <end position="397"/>
    </location>
</feature>
<evidence type="ECO:0000313" key="11">
    <source>
        <dbReference type="Proteomes" id="UP000184225"/>
    </source>
</evidence>
<dbReference type="EMBL" id="FQYY01000002">
    <property type="protein sequence ID" value="SHI49206.1"/>
    <property type="molecule type" value="Genomic_DNA"/>
</dbReference>
<accession>A0A1M6BKL0</accession>
<dbReference type="InterPro" id="IPR003838">
    <property type="entry name" value="ABC3_permease_C"/>
</dbReference>
<keyword evidence="5 7" id="KW-0472">Membrane</keyword>
<dbReference type="PANTHER" id="PTHR30572:SF4">
    <property type="entry name" value="ABC TRANSPORTER PERMEASE YTRF"/>
    <property type="match status" value="1"/>
</dbReference>
<dbReference type="Pfam" id="PF12704">
    <property type="entry name" value="MacB_PCD"/>
    <property type="match status" value="1"/>
</dbReference>
<sequence length="405" mass="43828">MRILNLLKIAFKAIVLNKMRTLLTMLGIIIGVASVIAMLAIGEGSKASIRETISAMGSNMVTVRPGADDRGPARGSGGDVQTLIYKDYEKIKEEVSLINYITPVVNGGGQVINGSNNWPSTIYGVNPDYLNIKVVGLQSGSMFTDAEVQSASKVVLLGQTVVDNVFPDEEPVGKMIRFNNIPFKVIGVLEEKGENTFGQDQDDVVIAPYTTVQKRILAIDYLNQIMASAVSEDDASEVVEQVTEILRSQHKLLDSEDDDFTVRSMEELISTFSSTSEMLTILLVAVASISLLIGGIGIMNIMYVSVKERTKEIGLRMAVGGKGSDILMQFLIEAILISITGGLLGVLLGLTATVFIENFLHWPTSVALYSIIVSFAVCAITGIFFGWYPAKKAAALDPITALRYE</sequence>
<gene>
    <name evidence="10" type="ORF">SAMN04488096_10299</name>
</gene>
<dbReference type="OrthoDB" id="9770036at2"/>
<evidence type="ECO:0000256" key="7">
    <source>
        <dbReference type="SAM" id="Phobius"/>
    </source>
</evidence>
<evidence type="ECO:0000256" key="4">
    <source>
        <dbReference type="ARBA" id="ARBA00022989"/>
    </source>
</evidence>
<reference evidence="10 11" key="1">
    <citation type="submission" date="2016-11" db="EMBL/GenBank/DDBJ databases">
        <authorList>
            <person name="Jaros S."/>
            <person name="Januszkiewicz K."/>
            <person name="Wedrychowicz H."/>
        </authorList>
    </citation>
    <scope>NUCLEOTIDE SEQUENCE [LARGE SCALE GENOMIC DNA]</scope>
    <source>
        <strain evidence="10 11">DSM 21425</strain>
    </source>
</reference>
<protein>
    <submittedName>
        <fullName evidence="10">Putative ABC transport system permease protein</fullName>
    </submittedName>
</protein>
<feature type="domain" description="MacB-like periplasmic core" evidence="9">
    <location>
        <begin position="21"/>
        <end position="244"/>
    </location>
</feature>
<keyword evidence="4 7" id="KW-1133">Transmembrane helix</keyword>
<feature type="transmembrane region" description="Helical" evidence="7">
    <location>
        <begin position="278"/>
        <end position="306"/>
    </location>
</feature>
<evidence type="ECO:0000256" key="2">
    <source>
        <dbReference type="ARBA" id="ARBA00022475"/>
    </source>
</evidence>
<dbReference type="AlphaFoldDB" id="A0A1M6BKL0"/>
<feature type="transmembrane region" description="Helical" evidence="7">
    <location>
        <begin position="21"/>
        <end position="41"/>
    </location>
</feature>
<evidence type="ECO:0000256" key="5">
    <source>
        <dbReference type="ARBA" id="ARBA00023136"/>
    </source>
</evidence>
<evidence type="ECO:0000313" key="10">
    <source>
        <dbReference type="EMBL" id="SHI49206.1"/>
    </source>
</evidence>
<proteinExistence type="inferred from homology"/>
<dbReference type="Pfam" id="PF02687">
    <property type="entry name" value="FtsX"/>
    <property type="match status" value="1"/>
</dbReference>
<dbReference type="GO" id="GO:0022857">
    <property type="term" value="F:transmembrane transporter activity"/>
    <property type="evidence" value="ECO:0007669"/>
    <property type="project" value="TreeGrafter"/>
</dbReference>
<dbReference type="GO" id="GO:0005886">
    <property type="term" value="C:plasma membrane"/>
    <property type="evidence" value="ECO:0007669"/>
    <property type="project" value="UniProtKB-SubCell"/>
</dbReference>
<dbReference type="PANTHER" id="PTHR30572">
    <property type="entry name" value="MEMBRANE COMPONENT OF TRANSPORTER-RELATED"/>
    <property type="match status" value="1"/>
</dbReference>
<dbReference type="Proteomes" id="UP000184225">
    <property type="component" value="Unassembled WGS sequence"/>
</dbReference>
<dbReference type="STRING" id="579105.SAMN04488096_10299"/>
<evidence type="ECO:0000256" key="6">
    <source>
        <dbReference type="ARBA" id="ARBA00038076"/>
    </source>
</evidence>
<comment type="similarity">
    <text evidence="6">Belongs to the ABC-4 integral membrane protein family.</text>
</comment>
<dbReference type="InterPro" id="IPR025857">
    <property type="entry name" value="MacB_PCD"/>
</dbReference>
<evidence type="ECO:0000256" key="1">
    <source>
        <dbReference type="ARBA" id="ARBA00004651"/>
    </source>
</evidence>
<feature type="transmembrane region" description="Helical" evidence="7">
    <location>
        <begin position="327"/>
        <end position="356"/>
    </location>
</feature>
<keyword evidence="11" id="KW-1185">Reference proteome</keyword>
<feature type="transmembrane region" description="Helical" evidence="7">
    <location>
        <begin position="368"/>
        <end position="388"/>
    </location>
</feature>
<dbReference type="InterPro" id="IPR050250">
    <property type="entry name" value="Macrolide_Exporter_MacB"/>
</dbReference>
<name>A0A1M6BKL0_9FLAO</name>
<evidence type="ECO:0000259" key="8">
    <source>
        <dbReference type="Pfam" id="PF02687"/>
    </source>
</evidence>
<dbReference type="RefSeq" id="WP_073148201.1">
    <property type="nucleotide sequence ID" value="NZ_FQYY01000002.1"/>
</dbReference>